<reference evidence="2" key="1">
    <citation type="journal article" date="2020" name="mSystems">
        <title>Genome- and Community-Level Interaction Insights into Carbon Utilization and Element Cycling Functions of Hydrothermarchaeota in Hydrothermal Sediment.</title>
        <authorList>
            <person name="Zhou Z."/>
            <person name="Liu Y."/>
            <person name="Xu W."/>
            <person name="Pan J."/>
            <person name="Luo Z.H."/>
            <person name="Li M."/>
        </authorList>
    </citation>
    <scope>NUCLEOTIDE SEQUENCE [LARGE SCALE GENOMIC DNA]</scope>
    <source>
        <strain evidence="2">HyVt-533</strain>
    </source>
</reference>
<name>A0A7V5NYP1_9BACT</name>
<comment type="caution">
    <text evidence="2">The sequence shown here is derived from an EMBL/GenBank/DDBJ whole genome shotgun (WGS) entry which is preliminary data.</text>
</comment>
<dbReference type="NCBIfam" id="TIGR02595">
    <property type="entry name" value="PEP_CTERM"/>
    <property type="match status" value="1"/>
</dbReference>
<evidence type="ECO:0000313" key="2">
    <source>
        <dbReference type="EMBL" id="HHI96424.1"/>
    </source>
</evidence>
<sequence length="215" mass="24941">IFCFFKMETVIKATPIEFSETFLGSKGNHNTDDHFDLEEGWKAIFEFKLFDLGGYAILRDEDNNTIQEKMPSYDETRYDPNSNLPIEAYLSFQFSSEDLAPEEIQIKTSFLDGNKVLFEKTYWLGYWWFGYHRKYADLTIDLKEEGILDYLRDGQFVSIVIAPEAFCFVENDFSIEWVNLSLKADPIPEPATILLTGIGLGLVYGIVRLKRTNIY</sequence>
<dbReference type="Proteomes" id="UP000886101">
    <property type="component" value="Unassembled WGS sequence"/>
</dbReference>
<evidence type="ECO:0000256" key="1">
    <source>
        <dbReference type="SAM" id="Phobius"/>
    </source>
</evidence>
<accession>A0A7V5NYP1</accession>
<keyword evidence="1" id="KW-0812">Transmembrane</keyword>
<dbReference type="AlphaFoldDB" id="A0A7V5NYP1"/>
<dbReference type="InterPro" id="IPR013424">
    <property type="entry name" value="Ice-binding_C"/>
</dbReference>
<dbReference type="EMBL" id="DROK01000032">
    <property type="protein sequence ID" value="HHI96424.1"/>
    <property type="molecule type" value="Genomic_DNA"/>
</dbReference>
<keyword evidence="1" id="KW-0472">Membrane</keyword>
<proteinExistence type="predicted"/>
<keyword evidence="1" id="KW-1133">Transmembrane helix</keyword>
<feature type="transmembrane region" description="Helical" evidence="1">
    <location>
        <begin position="191"/>
        <end position="209"/>
    </location>
</feature>
<feature type="non-terminal residue" evidence="2">
    <location>
        <position position="1"/>
    </location>
</feature>
<organism evidence="2">
    <name type="scientific">Thermodesulfatator atlanticus</name>
    <dbReference type="NCBI Taxonomy" id="501497"/>
    <lineage>
        <taxon>Bacteria</taxon>
        <taxon>Pseudomonadati</taxon>
        <taxon>Thermodesulfobacteriota</taxon>
        <taxon>Thermodesulfobacteria</taxon>
        <taxon>Thermodesulfobacteriales</taxon>
        <taxon>Thermodesulfatatoraceae</taxon>
        <taxon>Thermodesulfatator</taxon>
    </lineage>
</organism>
<protein>
    <submittedName>
        <fullName evidence="2">PEP-CTERM sorting domain-containing protein</fullName>
    </submittedName>
</protein>
<gene>
    <name evidence="2" type="ORF">ENJ96_01070</name>
</gene>